<keyword evidence="7 10" id="KW-0067">ATP-binding</keyword>
<dbReference type="Gene3D" id="3.30.230.10">
    <property type="match status" value="1"/>
</dbReference>
<dbReference type="InterPro" id="IPR014721">
    <property type="entry name" value="Ribsml_uS5_D2-typ_fold_subgr"/>
</dbReference>
<dbReference type="Proteomes" id="UP000055590">
    <property type="component" value="Chromosome"/>
</dbReference>
<dbReference type="AlphaFoldDB" id="A0A0K1PF18"/>
<evidence type="ECO:0000256" key="13">
    <source>
        <dbReference type="PIRSR" id="PIRSR001174-2"/>
    </source>
</evidence>
<dbReference type="InterPro" id="IPR004815">
    <property type="entry name" value="Lon_bac/euk-typ"/>
</dbReference>
<dbReference type="InterPro" id="IPR027065">
    <property type="entry name" value="Lon_Prtase"/>
</dbReference>
<dbReference type="InterPro" id="IPR015947">
    <property type="entry name" value="PUA-like_sf"/>
</dbReference>
<comment type="similarity">
    <text evidence="10 11 14 15">Belongs to the peptidase S16 family.</text>
</comment>
<dbReference type="Pfam" id="PF02190">
    <property type="entry name" value="LON_substr_bdg"/>
    <property type="match status" value="1"/>
</dbReference>
<evidence type="ECO:0000256" key="2">
    <source>
        <dbReference type="ARBA" id="ARBA00022490"/>
    </source>
</evidence>
<evidence type="ECO:0000313" key="20">
    <source>
        <dbReference type="Proteomes" id="UP000055590"/>
    </source>
</evidence>
<dbReference type="GO" id="GO:0043565">
    <property type="term" value="F:sequence-specific DNA binding"/>
    <property type="evidence" value="ECO:0007669"/>
    <property type="project" value="UniProtKB-UniRule"/>
</dbReference>
<evidence type="ECO:0000256" key="15">
    <source>
        <dbReference type="RuleBase" id="RU000591"/>
    </source>
</evidence>
<feature type="domain" description="Lon proteolytic" evidence="17">
    <location>
        <begin position="713"/>
        <end position="895"/>
    </location>
</feature>
<dbReference type="EMBL" id="CP012332">
    <property type="protein sequence ID" value="AKU92016.1"/>
    <property type="molecule type" value="Genomic_DNA"/>
</dbReference>
<dbReference type="GO" id="GO:0006515">
    <property type="term" value="P:protein quality control for misfolded or incompletely synthesized proteins"/>
    <property type="evidence" value="ECO:0007669"/>
    <property type="project" value="UniProtKB-UniRule"/>
</dbReference>
<comment type="induction">
    <text evidence="10">By heat shock.</text>
</comment>
<dbReference type="InterPro" id="IPR003959">
    <property type="entry name" value="ATPase_AAA_core"/>
</dbReference>
<feature type="region of interest" description="Disordered" evidence="16">
    <location>
        <begin position="406"/>
        <end position="461"/>
    </location>
</feature>
<feature type="active site" evidence="10 12">
    <location>
        <position position="801"/>
    </location>
</feature>
<dbReference type="PROSITE" id="PS51786">
    <property type="entry name" value="LON_PROTEOLYTIC"/>
    <property type="match status" value="1"/>
</dbReference>
<evidence type="ECO:0000256" key="9">
    <source>
        <dbReference type="ARBA" id="ARBA00050665"/>
    </source>
</evidence>
<keyword evidence="20" id="KW-1185">Reference proteome</keyword>
<dbReference type="KEGG" id="vin:AKJ08_2403"/>
<evidence type="ECO:0000256" key="1">
    <source>
        <dbReference type="ARBA" id="ARBA00004496"/>
    </source>
</evidence>
<dbReference type="InterPro" id="IPR046336">
    <property type="entry name" value="Lon_prtase_N_sf"/>
</dbReference>
<dbReference type="Gene3D" id="1.10.8.60">
    <property type="match status" value="1"/>
</dbReference>
<dbReference type="InterPro" id="IPR027543">
    <property type="entry name" value="Lon_bac"/>
</dbReference>
<dbReference type="InterPro" id="IPR027417">
    <property type="entry name" value="P-loop_NTPase"/>
</dbReference>
<dbReference type="PATRIC" id="fig|1391653.3.peg.2505"/>
<dbReference type="InterPro" id="IPR003593">
    <property type="entry name" value="AAA+_ATPase"/>
</dbReference>
<dbReference type="Gene3D" id="1.20.5.5270">
    <property type="match status" value="1"/>
</dbReference>
<dbReference type="SUPFAM" id="SSF54211">
    <property type="entry name" value="Ribosomal protein S5 domain 2-like"/>
    <property type="match status" value="1"/>
</dbReference>
<dbReference type="FunFam" id="3.40.50.300:FF:000021">
    <property type="entry name" value="Lon protease homolog"/>
    <property type="match status" value="1"/>
</dbReference>
<dbReference type="PROSITE" id="PS01046">
    <property type="entry name" value="LON_SER"/>
    <property type="match status" value="1"/>
</dbReference>
<dbReference type="Pfam" id="PF05362">
    <property type="entry name" value="Lon_C"/>
    <property type="match status" value="1"/>
</dbReference>
<keyword evidence="4 10" id="KW-0547">Nucleotide-binding</keyword>
<dbReference type="Gene3D" id="2.30.130.40">
    <property type="entry name" value="LON domain-like"/>
    <property type="match status" value="1"/>
</dbReference>
<evidence type="ECO:0000256" key="8">
    <source>
        <dbReference type="ARBA" id="ARBA00023016"/>
    </source>
</evidence>
<dbReference type="STRING" id="1391653.AKJ08_2403"/>
<name>A0A0K1PF18_9BACT</name>
<comment type="subunit">
    <text evidence="10 11">Homohexamer. Organized in a ring with a central cavity.</text>
</comment>
<comment type="function">
    <text evidence="10">ATP-dependent serine protease that mediates the selective degradation of mutant and abnormal proteins as well as certain short-lived regulatory proteins. Required for cellular homeostasis and for survival from DNA damage and developmental changes induced by stress. Degrades polypeptides processively to yield small peptide fragments that are 5 to 10 amino acids long. Binds to DNA in a double-stranded, site-specific manner.</text>
</comment>
<reference evidence="19 20" key="1">
    <citation type="submission" date="2015-08" db="EMBL/GenBank/DDBJ databases">
        <authorList>
            <person name="Babu N.S."/>
            <person name="Beckwith C.J."/>
            <person name="Beseler K.G."/>
            <person name="Brison A."/>
            <person name="Carone J.V."/>
            <person name="Caskin T.P."/>
            <person name="Diamond M."/>
            <person name="Durham M.E."/>
            <person name="Foxe J.M."/>
            <person name="Go M."/>
            <person name="Henderson B.A."/>
            <person name="Jones I.B."/>
            <person name="McGettigan J.A."/>
            <person name="Micheletti S.J."/>
            <person name="Nasrallah M.E."/>
            <person name="Ortiz D."/>
            <person name="Piller C.R."/>
            <person name="Privatt S.R."/>
            <person name="Schneider S.L."/>
            <person name="Sharp S."/>
            <person name="Smith T.C."/>
            <person name="Stanton J.D."/>
            <person name="Ullery H.E."/>
            <person name="Wilson R.J."/>
            <person name="Serrano M.G."/>
            <person name="Buck G."/>
            <person name="Lee V."/>
            <person name="Wang Y."/>
            <person name="Carvalho R."/>
            <person name="Voegtly L."/>
            <person name="Shi R."/>
            <person name="Duckworth R."/>
            <person name="Johnson A."/>
            <person name="Loviza R."/>
            <person name="Walstead R."/>
            <person name="Shah Z."/>
            <person name="Kiflezghi M."/>
            <person name="Wade K."/>
            <person name="Ball S.L."/>
            <person name="Bradley K.W."/>
            <person name="Asai D.J."/>
            <person name="Bowman C.A."/>
            <person name="Russell D.A."/>
            <person name="Pope W.H."/>
            <person name="Jacobs-Sera D."/>
            <person name="Hendrix R.W."/>
            <person name="Hatfull G.F."/>
        </authorList>
    </citation>
    <scope>NUCLEOTIDE SEQUENCE [LARGE SCALE GENOMIC DNA]</scope>
    <source>
        <strain evidence="19 20">DSM 27710</strain>
    </source>
</reference>
<dbReference type="HAMAP" id="MF_01973">
    <property type="entry name" value="lon_bact"/>
    <property type="match status" value="1"/>
</dbReference>
<gene>
    <name evidence="10" type="primary">lon</name>
    <name evidence="19" type="ORF">AKJ08_2403</name>
</gene>
<feature type="compositionally biased region" description="Basic and acidic residues" evidence="16">
    <location>
        <begin position="335"/>
        <end position="349"/>
    </location>
</feature>
<dbReference type="GO" id="GO:0004252">
    <property type="term" value="F:serine-type endopeptidase activity"/>
    <property type="evidence" value="ECO:0007669"/>
    <property type="project" value="UniProtKB-UniRule"/>
</dbReference>
<dbReference type="SUPFAM" id="SSF88697">
    <property type="entry name" value="PUA domain-like"/>
    <property type="match status" value="1"/>
</dbReference>
<dbReference type="GO" id="GO:0016887">
    <property type="term" value="F:ATP hydrolysis activity"/>
    <property type="evidence" value="ECO:0007669"/>
    <property type="project" value="UniProtKB-UniRule"/>
</dbReference>
<dbReference type="PRINTS" id="PR00830">
    <property type="entry name" value="ENDOLAPTASE"/>
</dbReference>
<protein>
    <recommendedName>
        <fullName evidence="10 11">Lon protease</fullName>
        <ecNumber evidence="10 11">3.4.21.53</ecNumber>
    </recommendedName>
    <alternativeName>
        <fullName evidence="10">ATP-dependent protease La</fullName>
    </alternativeName>
</protein>
<keyword evidence="8 10" id="KW-0346">Stress response</keyword>
<dbReference type="Gene3D" id="3.40.50.300">
    <property type="entry name" value="P-loop containing nucleotide triphosphate hydrolases"/>
    <property type="match status" value="1"/>
</dbReference>
<dbReference type="Pfam" id="PF22667">
    <property type="entry name" value="Lon_lid"/>
    <property type="match status" value="1"/>
</dbReference>
<evidence type="ECO:0000256" key="14">
    <source>
        <dbReference type="PROSITE-ProRule" id="PRU01122"/>
    </source>
</evidence>
<dbReference type="GO" id="GO:0005524">
    <property type="term" value="F:ATP binding"/>
    <property type="evidence" value="ECO:0007669"/>
    <property type="project" value="UniProtKB-UniRule"/>
</dbReference>
<evidence type="ECO:0000256" key="6">
    <source>
        <dbReference type="ARBA" id="ARBA00022825"/>
    </source>
</evidence>
<evidence type="ECO:0000256" key="7">
    <source>
        <dbReference type="ARBA" id="ARBA00022840"/>
    </source>
</evidence>
<keyword evidence="6 10" id="KW-0720">Serine protease</keyword>
<dbReference type="PIRSF" id="PIRSF001174">
    <property type="entry name" value="Lon_proteas"/>
    <property type="match status" value="1"/>
</dbReference>
<proteinExistence type="evidence at transcript level"/>
<evidence type="ECO:0000256" key="10">
    <source>
        <dbReference type="HAMAP-Rule" id="MF_01973"/>
    </source>
</evidence>
<dbReference type="Gene3D" id="1.20.58.1480">
    <property type="match status" value="1"/>
</dbReference>
<feature type="binding site" evidence="10 13">
    <location>
        <begin position="477"/>
        <end position="484"/>
    </location>
    <ligand>
        <name>ATP</name>
        <dbReference type="ChEBI" id="CHEBI:30616"/>
    </ligand>
</feature>
<evidence type="ECO:0000259" key="18">
    <source>
        <dbReference type="PROSITE" id="PS51787"/>
    </source>
</evidence>
<dbReference type="GO" id="GO:0005737">
    <property type="term" value="C:cytoplasm"/>
    <property type="evidence" value="ECO:0007669"/>
    <property type="project" value="UniProtKB-SubCell"/>
</dbReference>
<accession>A0A0K1PF18</accession>
<comment type="catalytic activity">
    <reaction evidence="9 10 11 14">
        <text>Hydrolysis of proteins in presence of ATP.</text>
        <dbReference type="EC" id="3.4.21.53"/>
    </reaction>
</comment>
<dbReference type="InterPro" id="IPR008269">
    <property type="entry name" value="Lon_proteolytic"/>
</dbReference>
<dbReference type="CDD" id="cd19500">
    <property type="entry name" value="RecA-like_Lon"/>
    <property type="match status" value="1"/>
</dbReference>
<dbReference type="InterPro" id="IPR020568">
    <property type="entry name" value="Ribosomal_Su5_D2-typ_SF"/>
</dbReference>
<sequence>MPVLPIRGAVVFPLAVVPISVGQERSIQLAEEVMHTDRLIAIVAQQNEDASPAEPDDLYRVGTSAVVRQFHRTDAGTIQLVVQGLGRIRIDDYVSTEPYMVAKVSDAPEEGGAGKTELEALTRTAQDLFSQLAQHTPELPDELALAMRAFDDPLQVTYLLATTVPLPTPVRQDLLELDSVAVRLQHLVELIQKDLAVRELEQKIVDETKVRISDTQREYVLRERIRAIQEELGESGGEGQQLRKKIEEAGLNEEAKREADRELSRLEGIPEVSPEHGMIRTWLEWIAAMPWKKTTGGPIDLDEARMILDRDHYDLDKIKERLVDYLAVKKLRDERRVGAEPSTAREKGGEPSGKPTGKPAEKPAGKPVGKPNGTTGTVIATGAPTEGAEAAVERAAKAAMEAAKESAKGSAKEEAKAAAKEAEEKAEKKAAKEAGEEAPSDEKPGKKPAKGPEKKEGFVPTALQRPLRREPILCFVGPPGTGKTSLGQSIARALGRKFVHASLGGIHDEAEIRGHRRTYIGALPGRIVQSLRRVGVSDPVFMLDEVDKLSASFQGDPSAALLEVLDPDQNSEFVDTYLGVPVNLSRVLFICTANTTEPIPPALLDRMEVLRLAGYTEEEKVQIAVRHLLPLELRSNGLDAEEVELDDDVLRKVIREYTREAGVRNLERELATILRKSARRIGEGKPTPIAVLPDELHDFLGPRRFFDELAERVDRPGVATGLSWTPAGGQTLFVEATMMPGRKEKLILTGKLGSVLKESAQAALSWLRSNATRLGIEPDIFLRRIVHVHVPSGAIAKDGPSAGVAILAALVSLVSGVALRPDVAMTGEITLRGKVLPVGGIRDKVLAAHRAGIPVVILPRRSEGALEELPKEVRDDMHIVLVDTVDEVLAEALPAVKAEEEAEGEEAAPDLM</sequence>
<dbReference type="InterPro" id="IPR054594">
    <property type="entry name" value="Lon_lid"/>
</dbReference>
<keyword evidence="2 10" id="KW-0963">Cytoplasm</keyword>
<dbReference type="Pfam" id="PF00004">
    <property type="entry name" value="AAA"/>
    <property type="match status" value="1"/>
</dbReference>
<evidence type="ECO:0000259" key="17">
    <source>
        <dbReference type="PROSITE" id="PS51786"/>
    </source>
</evidence>
<evidence type="ECO:0000256" key="11">
    <source>
        <dbReference type="PIRNR" id="PIRNR001174"/>
    </source>
</evidence>
<dbReference type="GO" id="GO:0034605">
    <property type="term" value="P:cellular response to heat"/>
    <property type="evidence" value="ECO:0007669"/>
    <property type="project" value="UniProtKB-UniRule"/>
</dbReference>
<evidence type="ECO:0000256" key="12">
    <source>
        <dbReference type="PIRSR" id="PIRSR001174-1"/>
    </source>
</evidence>
<evidence type="ECO:0000256" key="5">
    <source>
        <dbReference type="ARBA" id="ARBA00022801"/>
    </source>
</evidence>
<dbReference type="InterPro" id="IPR008268">
    <property type="entry name" value="Peptidase_S16_AS"/>
</dbReference>
<feature type="compositionally biased region" description="Basic and acidic residues" evidence="16">
    <location>
        <begin position="406"/>
        <end position="457"/>
    </location>
</feature>
<feature type="active site" evidence="10 12">
    <location>
        <position position="844"/>
    </location>
</feature>
<feature type="domain" description="Lon N-terminal" evidence="18">
    <location>
        <begin position="1"/>
        <end position="195"/>
    </location>
</feature>
<dbReference type="PANTHER" id="PTHR10046">
    <property type="entry name" value="ATP DEPENDENT LON PROTEASE FAMILY MEMBER"/>
    <property type="match status" value="1"/>
</dbReference>
<dbReference type="PROSITE" id="PS51787">
    <property type="entry name" value="LON_N"/>
    <property type="match status" value="1"/>
</dbReference>
<evidence type="ECO:0000256" key="3">
    <source>
        <dbReference type="ARBA" id="ARBA00022670"/>
    </source>
</evidence>
<dbReference type="FunFam" id="1.20.5.5270:FF:000002">
    <property type="entry name" value="Lon protease homolog"/>
    <property type="match status" value="1"/>
</dbReference>
<evidence type="ECO:0000256" key="16">
    <source>
        <dbReference type="SAM" id="MobiDB-lite"/>
    </source>
</evidence>
<dbReference type="NCBIfam" id="TIGR00763">
    <property type="entry name" value="lon"/>
    <property type="match status" value="1"/>
</dbReference>
<feature type="region of interest" description="Disordered" evidence="16">
    <location>
        <begin position="335"/>
        <end position="380"/>
    </location>
</feature>
<comment type="subcellular location">
    <subcellularLocation>
        <location evidence="1 10 11">Cytoplasm</location>
    </subcellularLocation>
</comment>
<organism evidence="19 20">
    <name type="scientific">Vulgatibacter incomptus</name>
    <dbReference type="NCBI Taxonomy" id="1391653"/>
    <lineage>
        <taxon>Bacteria</taxon>
        <taxon>Pseudomonadati</taxon>
        <taxon>Myxococcota</taxon>
        <taxon>Myxococcia</taxon>
        <taxon>Myxococcales</taxon>
        <taxon>Cystobacterineae</taxon>
        <taxon>Vulgatibacteraceae</taxon>
        <taxon>Vulgatibacter</taxon>
    </lineage>
</organism>
<evidence type="ECO:0000313" key="19">
    <source>
        <dbReference type="EMBL" id="AKU92016.1"/>
    </source>
</evidence>
<evidence type="ECO:0000256" key="4">
    <source>
        <dbReference type="ARBA" id="ARBA00022741"/>
    </source>
</evidence>
<dbReference type="SMART" id="SM00464">
    <property type="entry name" value="LON"/>
    <property type="match status" value="1"/>
</dbReference>
<dbReference type="EC" id="3.4.21.53" evidence="10 11"/>
<dbReference type="GO" id="GO:0004176">
    <property type="term" value="F:ATP-dependent peptidase activity"/>
    <property type="evidence" value="ECO:0007669"/>
    <property type="project" value="UniProtKB-UniRule"/>
</dbReference>
<keyword evidence="5 10" id="KW-0378">Hydrolase</keyword>
<dbReference type="SMART" id="SM00382">
    <property type="entry name" value="AAA"/>
    <property type="match status" value="1"/>
</dbReference>
<keyword evidence="3 10" id="KW-0645">Protease</keyword>
<dbReference type="SUPFAM" id="SSF52540">
    <property type="entry name" value="P-loop containing nucleoside triphosphate hydrolases"/>
    <property type="match status" value="1"/>
</dbReference>
<dbReference type="InterPro" id="IPR003111">
    <property type="entry name" value="Lon_prtase_N"/>
</dbReference>